<evidence type="ECO:0000313" key="2">
    <source>
        <dbReference type="Proteomes" id="UP000019140"/>
    </source>
</evidence>
<keyword evidence="2" id="KW-1185">Reference proteome</keyword>
<comment type="caution">
    <text evidence="1">The sequence shown here is derived from an EMBL/GenBank/DDBJ whole genome shotgun (WGS) entry which is preliminary data.</text>
</comment>
<protein>
    <submittedName>
        <fullName evidence="1">Uncharacterized protein</fullName>
    </submittedName>
</protein>
<accession>W4M9W4</accession>
<dbReference type="EMBL" id="AZHX01000510">
    <property type="protein sequence ID" value="ETX07174.1"/>
    <property type="molecule type" value="Genomic_DNA"/>
</dbReference>
<name>W4M9W4_9BACT</name>
<dbReference type="Proteomes" id="UP000019140">
    <property type="component" value="Unassembled WGS sequence"/>
</dbReference>
<gene>
    <name evidence="1" type="ORF">ETSY2_12715</name>
</gene>
<organism evidence="1 2">
    <name type="scientific">Candidatus Entotheonella gemina</name>
    <dbReference type="NCBI Taxonomy" id="1429439"/>
    <lineage>
        <taxon>Bacteria</taxon>
        <taxon>Pseudomonadati</taxon>
        <taxon>Nitrospinota/Tectimicrobiota group</taxon>
        <taxon>Candidatus Tectimicrobiota</taxon>
        <taxon>Candidatus Entotheonellia</taxon>
        <taxon>Candidatus Entotheonellales</taxon>
        <taxon>Candidatus Entotheonellaceae</taxon>
        <taxon>Candidatus Entotheonella</taxon>
    </lineage>
</organism>
<proteinExistence type="predicted"/>
<dbReference type="HOGENOM" id="CLU_1445198_0_0_7"/>
<dbReference type="AlphaFoldDB" id="W4M9W4"/>
<reference evidence="1 2" key="1">
    <citation type="journal article" date="2014" name="Nature">
        <title>An environmental bacterial taxon with a large and distinct metabolic repertoire.</title>
        <authorList>
            <person name="Wilson M.C."/>
            <person name="Mori T."/>
            <person name="Ruckert C."/>
            <person name="Uria A.R."/>
            <person name="Helf M.J."/>
            <person name="Takada K."/>
            <person name="Gernert C."/>
            <person name="Steffens U.A."/>
            <person name="Heycke N."/>
            <person name="Schmitt S."/>
            <person name="Rinke C."/>
            <person name="Helfrich E.J."/>
            <person name="Brachmann A.O."/>
            <person name="Gurgui C."/>
            <person name="Wakimoto T."/>
            <person name="Kracht M."/>
            <person name="Crusemann M."/>
            <person name="Hentschel U."/>
            <person name="Abe I."/>
            <person name="Matsunaga S."/>
            <person name="Kalinowski J."/>
            <person name="Takeyama H."/>
            <person name="Piel J."/>
        </authorList>
    </citation>
    <scope>NUCLEOTIDE SEQUENCE [LARGE SCALE GENOMIC DNA]</scope>
    <source>
        <strain evidence="2">TSY2</strain>
    </source>
</reference>
<sequence>MSGKYTIVIQVNPFHPGQYLTCCGIFAISAQFDHESMSYWTLKPKSMFTIRSELNEDLLNDILIDTFTNSNHFTFFEISNKVIRMDLKLETFETKQLFHLDWWYETLSQGNDIAKKSAWKMYAGNQKPQGTMQKMVKAASEAVKEGRPDTITQLLNLHQGTTGRFGYDCRSSRKALDAGFSANDIPN</sequence>
<evidence type="ECO:0000313" key="1">
    <source>
        <dbReference type="EMBL" id="ETX07174.1"/>
    </source>
</evidence>